<dbReference type="Pfam" id="PF01510">
    <property type="entry name" value="Amidase_2"/>
    <property type="match status" value="1"/>
</dbReference>
<evidence type="ECO:0000259" key="2">
    <source>
        <dbReference type="SMART" id="SM00701"/>
    </source>
</evidence>
<dbReference type="InterPro" id="IPR002502">
    <property type="entry name" value="Amidase_domain"/>
</dbReference>
<dbReference type="CDD" id="cd06583">
    <property type="entry name" value="PGRP"/>
    <property type="match status" value="1"/>
</dbReference>
<proteinExistence type="inferred from homology"/>
<dbReference type="RefSeq" id="WP_197987287.1">
    <property type="nucleotide sequence ID" value="NZ_JACYXC010000001.1"/>
</dbReference>
<dbReference type="Gene3D" id="3.40.80.10">
    <property type="entry name" value="Peptidoglycan recognition protein-like"/>
    <property type="match status" value="1"/>
</dbReference>
<feature type="domain" description="Peptidoglycan recognition protein family" evidence="2">
    <location>
        <begin position="45"/>
        <end position="193"/>
    </location>
</feature>
<sequence>MWPRRLTQVVALVPLVLLTNWGAAELSEPRPAPRDSLHRPAAPRPRIVERSVWHADERAVRERPAAVRAVRAVFIHHTHHFGSYDCREVPALLRAMQESHIHGEGWDDLGYNFVVDRCGTIYEGRAGSARRAVLGAHTQGFNTGSVGIAALGSFGAGERVPRAMLEAIAAVAAWKLHPGADPTGRVRMVSTNDRSRYPEGTAVRLDTISGHRDAYETDCPGDALYAALPRLREMVARLRDR</sequence>
<dbReference type="InterPro" id="IPR036505">
    <property type="entry name" value="Amidase/PGRP_sf"/>
</dbReference>
<dbReference type="Proteomes" id="UP000807371">
    <property type="component" value="Unassembled WGS sequence"/>
</dbReference>
<evidence type="ECO:0000313" key="3">
    <source>
        <dbReference type="EMBL" id="MBH5333471.1"/>
    </source>
</evidence>
<comment type="caution">
    <text evidence="3">The sequence shown here is derived from an EMBL/GenBank/DDBJ whole genome shotgun (WGS) entry which is preliminary data.</text>
</comment>
<protein>
    <submittedName>
        <fullName evidence="3">N-acetylmuramoyl-L-alanine amidase</fullName>
    </submittedName>
</protein>
<comment type="similarity">
    <text evidence="1">Belongs to the N-acetylmuramoyl-L-alanine amidase 2 family.</text>
</comment>
<dbReference type="SUPFAM" id="SSF55846">
    <property type="entry name" value="N-acetylmuramoyl-L-alanine amidase-like"/>
    <property type="match status" value="1"/>
</dbReference>
<name>A0ABS0NE45_9ACTN</name>
<dbReference type="SMART" id="SM00701">
    <property type="entry name" value="PGRP"/>
    <property type="match status" value="1"/>
</dbReference>
<gene>
    <name evidence="3" type="ORF">IHE55_01095</name>
</gene>
<dbReference type="InterPro" id="IPR015510">
    <property type="entry name" value="PGRP"/>
</dbReference>
<organism evidence="3 4">
    <name type="scientific">Streptomyces pactum</name>
    <dbReference type="NCBI Taxonomy" id="68249"/>
    <lineage>
        <taxon>Bacteria</taxon>
        <taxon>Bacillati</taxon>
        <taxon>Actinomycetota</taxon>
        <taxon>Actinomycetes</taxon>
        <taxon>Kitasatosporales</taxon>
        <taxon>Streptomycetaceae</taxon>
        <taxon>Streptomyces</taxon>
    </lineage>
</organism>
<dbReference type="InterPro" id="IPR006619">
    <property type="entry name" value="PGRP_domain_met/bac"/>
</dbReference>
<reference evidence="3 4" key="1">
    <citation type="submission" date="2020-09" db="EMBL/GenBank/DDBJ databases">
        <title>Biosynthesis of the nuclear factor of activated T cells inhibitor NFAT-133 and its congeners in Streptomyces pactum.</title>
        <authorList>
            <person name="Zhou W."/>
            <person name="Posri P."/>
            <person name="Abugrain M.E."/>
            <person name="Weisberg A.J."/>
            <person name="Chang J.H."/>
            <person name="Mahmud T."/>
        </authorList>
    </citation>
    <scope>NUCLEOTIDE SEQUENCE [LARGE SCALE GENOMIC DNA]</scope>
    <source>
        <strain evidence="3 4">ATCC 27456</strain>
    </source>
</reference>
<accession>A0ABS0NE45</accession>
<dbReference type="EMBL" id="JACYXC010000001">
    <property type="protein sequence ID" value="MBH5333471.1"/>
    <property type="molecule type" value="Genomic_DNA"/>
</dbReference>
<evidence type="ECO:0000256" key="1">
    <source>
        <dbReference type="ARBA" id="ARBA00007553"/>
    </source>
</evidence>
<dbReference type="PANTHER" id="PTHR11022">
    <property type="entry name" value="PEPTIDOGLYCAN RECOGNITION PROTEIN"/>
    <property type="match status" value="1"/>
</dbReference>
<evidence type="ECO:0000313" key="4">
    <source>
        <dbReference type="Proteomes" id="UP000807371"/>
    </source>
</evidence>
<keyword evidence="4" id="KW-1185">Reference proteome</keyword>
<dbReference type="PANTHER" id="PTHR11022:SF41">
    <property type="entry name" value="PEPTIDOGLYCAN-RECOGNITION PROTEIN LC-RELATED"/>
    <property type="match status" value="1"/>
</dbReference>